<feature type="region of interest" description="Disordered" evidence="1">
    <location>
        <begin position="1"/>
        <end position="28"/>
    </location>
</feature>
<evidence type="ECO:0000313" key="4">
    <source>
        <dbReference type="WBParaSite" id="nOo.2.0.1.t13667-RA"/>
    </source>
</evidence>
<accession>A0A182EZQ7</accession>
<protein>
    <submittedName>
        <fullName evidence="4">WH2 domain-containing protein</fullName>
    </submittedName>
</protein>
<evidence type="ECO:0000313" key="3">
    <source>
        <dbReference type="Proteomes" id="UP000271087"/>
    </source>
</evidence>
<evidence type="ECO:0000256" key="1">
    <source>
        <dbReference type="SAM" id="MobiDB-lite"/>
    </source>
</evidence>
<organism evidence="4">
    <name type="scientific">Onchocerca ochengi</name>
    <name type="common">Filarial nematode worm</name>
    <dbReference type="NCBI Taxonomy" id="42157"/>
    <lineage>
        <taxon>Eukaryota</taxon>
        <taxon>Metazoa</taxon>
        <taxon>Ecdysozoa</taxon>
        <taxon>Nematoda</taxon>
        <taxon>Chromadorea</taxon>
        <taxon>Rhabditida</taxon>
        <taxon>Spirurina</taxon>
        <taxon>Spiruromorpha</taxon>
        <taxon>Filarioidea</taxon>
        <taxon>Onchocercidae</taxon>
        <taxon>Onchocerca</taxon>
    </lineage>
</organism>
<reference evidence="4" key="1">
    <citation type="submission" date="2016-06" db="UniProtKB">
        <authorList>
            <consortium name="WormBaseParasite"/>
        </authorList>
    </citation>
    <scope>IDENTIFICATION</scope>
</reference>
<reference evidence="2 3" key="2">
    <citation type="submission" date="2018-08" db="EMBL/GenBank/DDBJ databases">
        <authorList>
            <person name="Laetsch R D."/>
            <person name="Stevens L."/>
            <person name="Kumar S."/>
            <person name="Blaxter L. M."/>
        </authorList>
    </citation>
    <scope>NUCLEOTIDE SEQUENCE [LARGE SCALE GENOMIC DNA]</scope>
</reference>
<name>A0A182EZQ7_ONCOC</name>
<dbReference type="AlphaFoldDB" id="A0A182EZQ7"/>
<dbReference type="EMBL" id="UYRW01017356">
    <property type="protein sequence ID" value="VDN04203.1"/>
    <property type="molecule type" value="Genomic_DNA"/>
</dbReference>
<dbReference type="Proteomes" id="UP000271087">
    <property type="component" value="Unassembled WGS sequence"/>
</dbReference>
<sequence length="66" mass="7064">PRVSVSPVPSLRSPPAVSSTTETSTKSGIVSALTQKFEMNSGKQVIDESTSSVDGNKWSPKFIRIK</sequence>
<evidence type="ECO:0000313" key="2">
    <source>
        <dbReference type="EMBL" id="VDN04203.1"/>
    </source>
</evidence>
<feature type="compositionally biased region" description="Low complexity" evidence="1">
    <location>
        <begin position="1"/>
        <end position="19"/>
    </location>
</feature>
<proteinExistence type="predicted"/>
<dbReference type="OrthoDB" id="5858968at2759"/>
<keyword evidence="3" id="KW-1185">Reference proteome</keyword>
<dbReference type="WBParaSite" id="nOo.2.0.1.t13667-RA">
    <property type="protein sequence ID" value="nOo.2.0.1.t13667-RA"/>
    <property type="gene ID" value="nOo.2.0.1.g13667"/>
</dbReference>
<gene>
    <name evidence="2" type="ORF">NOO_LOCUS13667</name>
</gene>